<sequence length="845" mass="86965">MTSNDGNRDNASTISPWLASLMLRRGGATLPRFAVYYQRLSGLSRGMRRRLRRKLAVTVTGAALLLALSGGATWAQPDAPEATITVVNGQVAVNANGQCSLIEAIQNADSKTNGHPNNDCATGNPNGADTINLPANGLFTLNNVHHFDDIGDIGLPWISTTVTINGNGSTIQRNSTAPKFRIMAVGNNGNLTLNNATISGGYISTGDSYSESLGRAYGGGGILNQGQLIVYGSTIKDNYVRDGEYGADGGGIHNIGTLSVINSTVQYNELYSHDEGSLGAGISNEGDLTISGSNVLYNYAYGWIDAYGAGVFSGFNSNLTVQESLVSGNTAIGEYSHGGGIFAGGILTIKDSTIKSNYSRSQYPSGGGVEGWGNSVISGSAFFENEVYSFYCDYYQTDGCHSSGGGITNRGTMTLINSTVSKNQTHRYGGGIGNYSDLTIVNTTISENTGGGVLATCWSQDSITRLQRTIVSGNLGDEVALYTMRDCSMTITANKHNVFGRNNSPGLAGFSPGPTDIVPSGALRSIIETLDSNGGITPTHALPSGSPALDRAPNADCTAAPVNGLDQRGQPRNQNGSGAAGSNECDAGAFERAGGGGGSDPGFYASITGSGSIDGVAFTPADVLKFDPNAGWSMFFDGSDVGITKNVAAFELQDDGSLLLALGAKQAVGTLGTVTPQDVLRFVPSSIGDNTSGTFSLWVDGSTVGLAAAGEKIDALGLTADGRIAIGVTGALSVPGSGGATLKAQDEDAVGFNRATAAWTNFFDGTPIPGLKGEDVNALWVNPSTGELYITIIGAFNVAGVAGDGRDILKLTPDNGATGGYTAALVYDGSTQGLATNIDALEMIP</sequence>
<organism evidence="3 4">
    <name type="scientific">Candidatus Promineifilum breve</name>
    <dbReference type="NCBI Taxonomy" id="1806508"/>
    <lineage>
        <taxon>Bacteria</taxon>
        <taxon>Bacillati</taxon>
        <taxon>Chloroflexota</taxon>
        <taxon>Ardenticatenia</taxon>
        <taxon>Candidatus Promineifilales</taxon>
        <taxon>Candidatus Promineifilaceae</taxon>
        <taxon>Candidatus Promineifilum</taxon>
    </lineage>
</organism>
<feature type="region of interest" description="Disordered" evidence="1">
    <location>
        <begin position="537"/>
        <end position="593"/>
    </location>
</feature>
<evidence type="ECO:0008006" key="5">
    <source>
        <dbReference type="Google" id="ProtNLM"/>
    </source>
</evidence>
<keyword evidence="2" id="KW-0472">Membrane</keyword>
<dbReference type="Proteomes" id="UP000215027">
    <property type="component" value="Chromosome II"/>
</dbReference>
<keyword evidence="2" id="KW-0812">Transmembrane</keyword>
<keyword evidence="2" id="KW-1133">Transmembrane helix</keyword>
<evidence type="ECO:0000313" key="4">
    <source>
        <dbReference type="Proteomes" id="UP000215027"/>
    </source>
</evidence>
<evidence type="ECO:0000313" key="3">
    <source>
        <dbReference type="EMBL" id="CUS06146.1"/>
    </source>
</evidence>
<protein>
    <recommendedName>
        <fullName evidence="5">Right handed beta helix domain-containing protein</fullName>
    </recommendedName>
</protein>
<proteinExistence type="predicted"/>
<feature type="transmembrane region" description="Helical" evidence="2">
    <location>
        <begin position="55"/>
        <end position="75"/>
    </location>
</feature>
<dbReference type="SUPFAM" id="SSF51126">
    <property type="entry name" value="Pectin lyase-like"/>
    <property type="match status" value="2"/>
</dbReference>
<dbReference type="NCBIfam" id="NF041518">
    <property type="entry name" value="choice_anch_Q"/>
    <property type="match status" value="1"/>
</dbReference>
<evidence type="ECO:0000256" key="2">
    <source>
        <dbReference type="SAM" id="Phobius"/>
    </source>
</evidence>
<evidence type="ECO:0000256" key="1">
    <source>
        <dbReference type="SAM" id="MobiDB-lite"/>
    </source>
</evidence>
<gene>
    <name evidence="3" type="ORF">CFX0092_B0612</name>
</gene>
<dbReference type="InterPro" id="IPR059226">
    <property type="entry name" value="Choice_anch_Q_dom"/>
</dbReference>
<reference evidence="3" key="1">
    <citation type="submission" date="2016-01" db="EMBL/GenBank/DDBJ databases">
        <authorList>
            <person name="Mcilroy J.S."/>
            <person name="Karst M S."/>
            <person name="Albertsen M."/>
        </authorList>
    </citation>
    <scope>NUCLEOTIDE SEQUENCE</scope>
    <source>
        <strain evidence="3">Cfx-K</strain>
    </source>
</reference>
<name>A0A160T6X4_9CHLR</name>
<keyword evidence="4" id="KW-1185">Reference proteome</keyword>
<dbReference type="InterPro" id="IPR011050">
    <property type="entry name" value="Pectin_lyase_fold/virulence"/>
</dbReference>
<dbReference type="AlphaFoldDB" id="A0A160T6X4"/>
<dbReference type="KEGG" id="pbf:CFX0092_B0612"/>
<accession>A0A160T6X4</accession>
<dbReference type="EMBL" id="LN890656">
    <property type="protein sequence ID" value="CUS06146.1"/>
    <property type="molecule type" value="Genomic_DNA"/>
</dbReference>